<dbReference type="InterPro" id="IPR024478">
    <property type="entry name" value="HlyB_4HB_MCP"/>
</dbReference>
<dbReference type="PROSITE" id="PS50111">
    <property type="entry name" value="CHEMOTAXIS_TRANSDUC_2"/>
    <property type="match status" value="1"/>
</dbReference>
<comment type="subcellular location">
    <subcellularLocation>
        <location evidence="1">Membrane</location>
    </subcellularLocation>
</comment>
<dbReference type="Proteomes" id="UP001310248">
    <property type="component" value="Unassembled WGS sequence"/>
</dbReference>
<evidence type="ECO:0000259" key="6">
    <source>
        <dbReference type="PROSITE" id="PS50111"/>
    </source>
</evidence>
<dbReference type="InterPro" id="IPR003660">
    <property type="entry name" value="HAMP_dom"/>
</dbReference>
<evidence type="ECO:0000259" key="7">
    <source>
        <dbReference type="PROSITE" id="PS50885"/>
    </source>
</evidence>
<dbReference type="PANTHER" id="PTHR32089:SF70">
    <property type="entry name" value="ENERGY TAXIS MODULATING METHYL ACCEPTING SENSORY TRANSDUCER"/>
    <property type="match status" value="1"/>
</dbReference>
<accession>A0ABU7G5H5</accession>
<keyword evidence="2 4" id="KW-0807">Transducer</keyword>
<reference evidence="8 9" key="2">
    <citation type="submission" date="2023-12" db="EMBL/GenBank/DDBJ databases">
        <authorList>
            <consortium name="Cladostephus spongiosus"/>
            <person name="Lorente B."/>
            <person name="Cabral C."/>
            <person name="Frias J."/>
            <person name="Faria J."/>
            <person name="Toubarro D."/>
        </authorList>
    </citation>
    <scope>NUCLEOTIDE SEQUENCE [LARGE SCALE GENOMIC DNA]</scope>
    <source>
        <strain evidence="8 9">ZMCS4</strain>
    </source>
</reference>
<dbReference type="Pfam" id="PF00015">
    <property type="entry name" value="MCPsignal"/>
    <property type="match status" value="1"/>
</dbReference>
<dbReference type="CDD" id="cd11386">
    <property type="entry name" value="MCP_signal"/>
    <property type="match status" value="1"/>
</dbReference>
<dbReference type="Gene3D" id="1.10.287.950">
    <property type="entry name" value="Methyl-accepting chemotaxis protein"/>
    <property type="match status" value="1"/>
</dbReference>
<protein>
    <submittedName>
        <fullName evidence="8">Methyl-accepting chemotaxis protein</fullName>
    </submittedName>
</protein>
<feature type="transmembrane region" description="Helical" evidence="5">
    <location>
        <begin position="308"/>
        <end position="328"/>
    </location>
</feature>
<dbReference type="InterPro" id="IPR004089">
    <property type="entry name" value="MCPsignal_dom"/>
</dbReference>
<evidence type="ECO:0000256" key="2">
    <source>
        <dbReference type="ARBA" id="ARBA00023224"/>
    </source>
</evidence>
<keyword evidence="9" id="KW-1185">Reference proteome</keyword>
<dbReference type="SMART" id="SM00283">
    <property type="entry name" value="MA"/>
    <property type="match status" value="1"/>
</dbReference>
<dbReference type="PANTHER" id="PTHR32089">
    <property type="entry name" value="METHYL-ACCEPTING CHEMOTAXIS PROTEIN MCPB"/>
    <property type="match status" value="1"/>
</dbReference>
<comment type="similarity">
    <text evidence="3">Belongs to the methyl-accepting chemotaxis (MCP) protein family.</text>
</comment>
<evidence type="ECO:0000256" key="5">
    <source>
        <dbReference type="SAM" id="Phobius"/>
    </source>
</evidence>
<feature type="domain" description="HAMP" evidence="7">
    <location>
        <begin position="332"/>
        <end position="384"/>
    </location>
</feature>
<sequence>MKLKVVTRTLLGFAVLLALLLVVALIGQLNMRQLESQLDQTVSRLAPMAEQINQLSGLLLNSARKVGLHSNSQNSEQAQQLEQQVNSLFSSYGQRIQSLSLLAQPYPQIVDGLEQLDQDVNNIKTTSQTQIALANEAQQAQQLLSSQRQSFSQKWKNFAGDMEFMIEMVEENAEWVVTGMQADIAAFSGSLEKLFYAQNPQQFDSQFSVVSSYYKSLQQKQEQLLKLDPASGEEIAVYFDLLKQAFASNGLFANLKNQQVVLSRQNEQLLTLNQQTDQALSLLDNISEQLSQIIAAAHKQAQQSSSSALLQTGLVLLLSILITVFVAWNVSRQIRLPLANTLAQIKRMVDGDFSANTGPKSDDEFGQIATHLLELSAQMNQVISQMSSNAKQLAASAKSGLATSEHSHKVIQEQQDQSQLVAVAVSQMEVGVNEVSEQAQQSRDDIGQVNQLTGKSHQAAQSTLATTNQLQTTVVDASQQVSELKQQSDDINRIVDVIQGIAEQTNLLALNAAIEAARAGEQGRGFAVVADEVRGLATRSREATQEILTMIEQLQGRAQQAMDMMVQGETMVGSCINDAEQSSQQLEQVAQLLSTVQQRSEDIANNAQDKHTVALQVANNVEKIVELSELANRDAHQTQQISDALQQQSQQQLSELSGFKLA</sequence>
<evidence type="ECO:0000256" key="4">
    <source>
        <dbReference type="PROSITE-ProRule" id="PRU00284"/>
    </source>
</evidence>
<name>A0ABU7G5H5_9ALTE</name>
<keyword evidence="5" id="KW-0472">Membrane</keyword>
<dbReference type="SUPFAM" id="SSF58104">
    <property type="entry name" value="Methyl-accepting chemotaxis protein (MCP) signaling domain"/>
    <property type="match status" value="1"/>
</dbReference>
<dbReference type="EMBL" id="JAYDYW010000007">
    <property type="protein sequence ID" value="MEE1674409.1"/>
    <property type="molecule type" value="Genomic_DNA"/>
</dbReference>
<keyword evidence="5" id="KW-0812">Transmembrane</keyword>
<gene>
    <name evidence="8" type="ORF">SNR37_003848</name>
</gene>
<dbReference type="RefSeq" id="WP_329775539.1">
    <property type="nucleotide sequence ID" value="NZ_JAYDYW010000007.1"/>
</dbReference>
<comment type="caution">
    <text evidence="8">The sequence shown here is derived from an EMBL/GenBank/DDBJ whole genome shotgun (WGS) entry which is preliminary data.</text>
</comment>
<proteinExistence type="inferred from homology"/>
<dbReference type="Pfam" id="PF12729">
    <property type="entry name" value="4HB_MCP_1"/>
    <property type="match status" value="1"/>
</dbReference>
<organism evidence="8 9">
    <name type="scientific">Agarivorans aestuarii</name>
    <dbReference type="NCBI Taxonomy" id="1563703"/>
    <lineage>
        <taxon>Bacteria</taxon>
        <taxon>Pseudomonadati</taxon>
        <taxon>Pseudomonadota</taxon>
        <taxon>Gammaproteobacteria</taxon>
        <taxon>Alteromonadales</taxon>
        <taxon>Alteromonadaceae</taxon>
        <taxon>Agarivorans</taxon>
    </lineage>
</organism>
<keyword evidence="5" id="KW-1133">Transmembrane helix</keyword>
<feature type="domain" description="Methyl-accepting transducer" evidence="6">
    <location>
        <begin position="389"/>
        <end position="625"/>
    </location>
</feature>
<evidence type="ECO:0000313" key="9">
    <source>
        <dbReference type="Proteomes" id="UP001310248"/>
    </source>
</evidence>
<dbReference type="PROSITE" id="PS50885">
    <property type="entry name" value="HAMP"/>
    <property type="match status" value="1"/>
</dbReference>
<evidence type="ECO:0000256" key="1">
    <source>
        <dbReference type="ARBA" id="ARBA00004370"/>
    </source>
</evidence>
<evidence type="ECO:0000313" key="8">
    <source>
        <dbReference type="EMBL" id="MEE1674409.1"/>
    </source>
</evidence>
<evidence type="ECO:0000256" key="3">
    <source>
        <dbReference type="ARBA" id="ARBA00029447"/>
    </source>
</evidence>
<reference evidence="9" key="1">
    <citation type="submission" date="2023-07" db="EMBL/GenBank/DDBJ databases">
        <title>Draft genome sequence of Agarivorans aestuarii strain ZMCS4, a CAZymes producing bacteria isolated from the marine brown algae Clodostephus spongiosus.</title>
        <authorList>
            <person name="Lorente B."/>
            <person name="Cabral C."/>
            <person name="Frias J."/>
            <person name="Faria J."/>
            <person name="Toubarro D."/>
        </authorList>
    </citation>
    <scope>NUCLEOTIDE SEQUENCE [LARGE SCALE GENOMIC DNA]</scope>
    <source>
        <strain evidence="9">ZMCS4</strain>
    </source>
</reference>